<protein>
    <recommendedName>
        <fullName evidence="4">PRC-barrel domain protein</fullName>
    </recommendedName>
</protein>
<evidence type="ECO:0000313" key="3">
    <source>
        <dbReference type="Proteomes" id="UP000800981"/>
    </source>
</evidence>
<dbReference type="EMBL" id="JAANNP010000003">
    <property type="protein sequence ID" value="NHC13896.1"/>
    <property type="molecule type" value="Genomic_DNA"/>
</dbReference>
<keyword evidence="3" id="KW-1185">Reference proteome</keyword>
<proteinExistence type="predicted"/>
<feature type="compositionally biased region" description="Polar residues" evidence="1">
    <location>
        <begin position="115"/>
        <end position="131"/>
    </location>
</feature>
<sequence>MSGPDEIVPGVTVRDEDGGVVGAVRLVYADDETRRPEWVVIDLEEGARFVPVFPAVVRDGEVHVPFSAATIASAPYFDPDAGHLFRQNEADLYDHYDLPYDRTAILAVGQPNAEDYTSGQPAPGTQPTHSAQAPGGAL</sequence>
<dbReference type="InterPro" id="IPR011033">
    <property type="entry name" value="PRC_barrel-like_sf"/>
</dbReference>
<comment type="caution">
    <text evidence="2">The sequence shown here is derived from an EMBL/GenBank/DDBJ whole genome shotgun (WGS) entry which is preliminary data.</text>
</comment>
<dbReference type="Gene3D" id="3.90.50.10">
    <property type="entry name" value="Photosynthetic Reaction Center, subunit H, domain 2"/>
    <property type="match status" value="1"/>
</dbReference>
<dbReference type="SUPFAM" id="SSF50346">
    <property type="entry name" value="PRC-barrel domain"/>
    <property type="match status" value="1"/>
</dbReference>
<dbReference type="InterPro" id="IPR014747">
    <property type="entry name" value="Bac_photo_RC_H_C"/>
</dbReference>
<gene>
    <name evidence="2" type="ORF">G9H71_08885</name>
</gene>
<evidence type="ECO:0008006" key="4">
    <source>
        <dbReference type="Google" id="ProtNLM"/>
    </source>
</evidence>
<reference evidence="2 3" key="1">
    <citation type="submission" date="2020-03" db="EMBL/GenBank/DDBJ databases">
        <title>Two novel Motilibacter sp.</title>
        <authorList>
            <person name="Liu S."/>
        </authorList>
    </citation>
    <scope>NUCLEOTIDE SEQUENCE [LARGE SCALE GENOMIC DNA]</scope>
    <source>
        <strain evidence="2 3">E257</strain>
    </source>
</reference>
<feature type="region of interest" description="Disordered" evidence="1">
    <location>
        <begin position="113"/>
        <end position="138"/>
    </location>
</feature>
<dbReference type="RefSeq" id="WP_166280880.1">
    <property type="nucleotide sequence ID" value="NZ_JAANNP010000003.1"/>
</dbReference>
<organism evidence="2 3">
    <name type="scientific">Motilibacter deserti</name>
    <dbReference type="NCBI Taxonomy" id="2714956"/>
    <lineage>
        <taxon>Bacteria</taxon>
        <taxon>Bacillati</taxon>
        <taxon>Actinomycetota</taxon>
        <taxon>Actinomycetes</taxon>
        <taxon>Motilibacterales</taxon>
        <taxon>Motilibacteraceae</taxon>
        <taxon>Motilibacter</taxon>
    </lineage>
</organism>
<dbReference type="Proteomes" id="UP000800981">
    <property type="component" value="Unassembled WGS sequence"/>
</dbReference>
<accession>A0ABX0GUT2</accession>
<evidence type="ECO:0000256" key="1">
    <source>
        <dbReference type="SAM" id="MobiDB-lite"/>
    </source>
</evidence>
<name>A0ABX0GUT2_9ACTN</name>
<evidence type="ECO:0000313" key="2">
    <source>
        <dbReference type="EMBL" id="NHC13896.1"/>
    </source>
</evidence>